<feature type="transmembrane region" description="Helical" evidence="2">
    <location>
        <begin position="87"/>
        <end position="107"/>
    </location>
</feature>
<proteinExistence type="predicted"/>
<name>A0A420W6Q7_9BACT</name>
<keyword evidence="5" id="KW-1185">Reference proteome</keyword>
<accession>A0A420W6Q7</accession>
<sequence>MSKPRFAYYLAGGCAGCDTSLIDTSEKLVKFLENVELMFFAPTVADFKYKDLEALPDQSVDFGFFSGNVRNSEHEHMAKLMRRKCKTLIAFGICASLGGIKGLVNLFPQKELLKKAYVETPSTDNPEGVLPSPKVTVEGKYELDLPVLKPAKALDQVVEVDYYVGGCPPSYNHIKWILEKLLSGDLPPKGSWLTMGKAVCDVCPRNPIRHGGIKKRPTEVKRVLGQMPEDVCLLEAGYLCLGPVTQGDCSAACLRVNVPCRGCGGPIPGVRDFGVKAISTIATAMGSVDVLKKIPDPIHLFYRYSLPKSSVIKPKE</sequence>
<feature type="domain" description="NADH:ubiquinone oxidoreductase-like 20kDa subunit" evidence="3">
    <location>
        <begin position="14"/>
        <end position="178"/>
    </location>
</feature>
<dbReference type="PANTHER" id="PTHR42845:SF2">
    <property type="entry name" value="F420-NON-REDUCING HYDROGENASE VHU SUBUNIT G"/>
    <property type="match status" value="1"/>
</dbReference>
<dbReference type="GO" id="GO:0051536">
    <property type="term" value="F:iron-sulfur cluster binding"/>
    <property type="evidence" value="ECO:0007669"/>
    <property type="project" value="InterPro"/>
</dbReference>
<dbReference type="AlphaFoldDB" id="A0A420W6Q7"/>
<evidence type="ECO:0000313" key="4">
    <source>
        <dbReference type="EMBL" id="RKQ61765.1"/>
    </source>
</evidence>
<dbReference type="OrthoDB" id="9787729at2"/>
<dbReference type="EMBL" id="RBIE01000002">
    <property type="protein sequence ID" value="RKQ61765.1"/>
    <property type="molecule type" value="Genomic_DNA"/>
</dbReference>
<dbReference type="InterPro" id="IPR051349">
    <property type="entry name" value="Hydrogenase_assoc-protein"/>
</dbReference>
<reference evidence="4 5" key="1">
    <citation type="submission" date="2018-10" db="EMBL/GenBank/DDBJ databases">
        <title>Genomic Encyclopedia of Type Strains, Phase IV (KMG-IV): sequencing the most valuable type-strain genomes for metagenomic binning, comparative biology and taxonomic classification.</title>
        <authorList>
            <person name="Goeker M."/>
        </authorList>
    </citation>
    <scope>NUCLEOTIDE SEQUENCE [LARGE SCALE GENOMIC DNA]</scope>
    <source>
        <strain evidence="4 5">DSM 15521</strain>
    </source>
</reference>
<keyword evidence="2" id="KW-0812">Transmembrane</keyword>
<dbReference type="SUPFAM" id="SSF56770">
    <property type="entry name" value="HydA/Nqo6-like"/>
    <property type="match status" value="1"/>
</dbReference>
<dbReference type="PANTHER" id="PTHR42845">
    <property type="entry name" value="COENZYME F420-REDUCING HYDROGENASE, GAMMA SUBUNIT"/>
    <property type="match status" value="1"/>
</dbReference>
<evidence type="ECO:0000313" key="5">
    <source>
        <dbReference type="Proteomes" id="UP000280881"/>
    </source>
</evidence>
<dbReference type="GO" id="GO:0016491">
    <property type="term" value="F:oxidoreductase activity"/>
    <property type="evidence" value="ECO:0007669"/>
    <property type="project" value="UniProtKB-KW"/>
</dbReference>
<dbReference type="Pfam" id="PF01058">
    <property type="entry name" value="Oxidored_q6"/>
    <property type="match status" value="1"/>
</dbReference>
<keyword evidence="1" id="KW-0560">Oxidoreductase</keyword>
<dbReference type="Proteomes" id="UP000280881">
    <property type="component" value="Unassembled WGS sequence"/>
</dbReference>
<comment type="caution">
    <text evidence="4">The sequence shown here is derived from an EMBL/GenBank/DDBJ whole genome shotgun (WGS) entry which is preliminary data.</text>
</comment>
<dbReference type="Gene3D" id="3.40.50.700">
    <property type="entry name" value="NADH:ubiquinone oxidoreductase-like, 20kDa subunit"/>
    <property type="match status" value="1"/>
</dbReference>
<keyword evidence="2" id="KW-1133">Transmembrane helix</keyword>
<keyword evidence="2" id="KW-0472">Membrane</keyword>
<dbReference type="InterPro" id="IPR037024">
    <property type="entry name" value="NiFe_Hase_small_N_sf"/>
</dbReference>
<evidence type="ECO:0000256" key="2">
    <source>
        <dbReference type="SAM" id="Phobius"/>
    </source>
</evidence>
<gene>
    <name evidence="4" type="ORF">C7457_1212</name>
</gene>
<organism evidence="4 5">
    <name type="scientific">Thermovibrio guaymasensis</name>
    <dbReference type="NCBI Taxonomy" id="240167"/>
    <lineage>
        <taxon>Bacteria</taxon>
        <taxon>Pseudomonadati</taxon>
        <taxon>Aquificota</taxon>
        <taxon>Aquificia</taxon>
        <taxon>Desulfurobacteriales</taxon>
        <taxon>Desulfurobacteriaceae</taxon>
        <taxon>Thermovibrio</taxon>
    </lineage>
</organism>
<evidence type="ECO:0000256" key="1">
    <source>
        <dbReference type="ARBA" id="ARBA00023002"/>
    </source>
</evidence>
<dbReference type="InterPro" id="IPR006137">
    <property type="entry name" value="NADH_UbQ_OxRdtase-like_20kDa"/>
</dbReference>
<protein>
    <submittedName>
        <fullName evidence="4">F420-non-reducing hydrogenase subunit G</fullName>
    </submittedName>
</protein>
<evidence type="ECO:0000259" key="3">
    <source>
        <dbReference type="Pfam" id="PF01058"/>
    </source>
</evidence>
<dbReference type="RefSeq" id="WP_121171089.1">
    <property type="nucleotide sequence ID" value="NZ_RBIE01000002.1"/>
</dbReference>